<name>G4CM82_9NEIS</name>
<dbReference type="PATRIC" id="fig|1030841.3.peg.201"/>
<reference evidence="1 2" key="1">
    <citation type="submission" date="2011-06" db="EMBL/GenBank/DDBJ databases">
        <authorList>
            <person name="Muzny D."/>
            <person name="Qin X."/>
            <person name="Deng J."/>
            <person name="Jiang H."/>
            <person name="Liu Y."/>
            <person name="Qu J."/>
            <person name="Song X.-Z."/>
            <person name="Zhang L."/>
            <person name="Thornton R."/>
            <person name="Coyle M."/>
            <person name="Francisco L."/>
            <person name="Jackson L."/>
            <person name="Javaid M."/>
            <person name="Korchina V."/>
            <person name="Kovar C."/>
            <person name="Mata R."/>
            <person name="Mathew T."/>
            <person name="Ngo R."/>
            <person name="Nguyen L."/>
            <person name="Nguyen N."/>
            <person name="Okwuonu G."/>
            <person name="Ongeri F."/>
            <person name="Pham C."/>
            <person name="Simmons D."/>
            <person name="Wilczek-Boney K."/>
            <person name="Hale W."/>
            <person name="Jakkamsetti A."/>
            <person name="Pham P."/>
            <person name="Ruth R."/>
            <person name="San Lucas F."/>
            <person name="Warren J."/>
            <person name="Zhang J."/>
            <person name="Zhao Z."/>
            <person name="Zhou C."/>
            <person name="Zhu D."/>
            <person name="Lee S."/>
            <person name="Bess C."/>
            <person name="Blankenburg K."/>
            <person name="Forbes L."/>
            <person name="Fu Q."/>
            <person name="Gubbala S."/>
            <person name="Hirani K."/>
            <person name="Jayaseelan J.C."/>
            <person name="Lara F."/>
            <person name="Munidasa M."/>
            <person name="Palculict T."/>
            <person name="Patil S."/>
            <person name="Pu L.-L."/>
            <person name="Saada N."/>
            <person name="Tang L."/>
            <person name="Weissenberger G."/>
            <person name="Zhu Y."/>
            <person name="Hemphill L."/>
            <person name="Shang Y."/>
            <person name="Youmans B."/>
            <person name="Ayvaz T."/>
            <person name="Ross M."/>
            <person name="Santibanez J."/>
            <person name="Aqrawi P."/>
            <person name="Gross S."/>
            <person name="Joshi V."/>
            <person name="Fowler G."/>
            <person name="Nazareth L."/>
            <person name="Reid J."/>
            <person name="Worley K."/>
            <person name="Petrosino J."/>
            <person name="Highlander S."/>
            <person name="Gibbs R."/>
        </authorList>
    </citation>
    <scope>NUCLEOTIDE SEQUENCE [LARGE SCALE GENOMIC DNA]</scope>
    <source>
        <strain evidence="1 2">9715</strain>
    </source>
</reference>
<dbReference type="Proteomes" id="UP000005336">
    <property type="component" value="Unassembled WGS sequence"/>
</dbReference>
<organism evidence="1 2">
    <name type="scientific">Neisseria wadsworthii 9715</name>
    <dbReference type="NCBI Taxonomy" id="1030841"/>
    <lineage>
        <taxon>Bacteria</taxon>
        <taxon>Pseudomonadati</taxon>
        <taxon>Pseudomonadota</taxon>
        <taxon>Betaproteobacteria</taxon>
        <taxon>Neisseriales</taxon>
        <taxon>Neisseriaceae</taxon>
        <taxon>Neisseria</taxon>
    </lineage>
</organism>
<accession>G4CM82</accession>
<dbReference type="HOGENOM" id="CLU_3236590_0_0_4"/>
<comment type="caution">
    <text evidence="1">The sequence shown here is derived from an EMBL/GenBank/DDBJ whole genome shotgun (WGS) entry which is preliminary data.</text>
</comment>
<dbReference type="AlphaFoldDB" id="G4CM82"/>
<gene>
    <name evidence="1" type="ORF">HMPREF9370_0191</name>
</gene>
<evidence type="ECO:0000313" key="1">
    <source>
        <dbReference type="EMBL" id="EGZ51162.1"/>
    </source>
</evidence>
<dbReference type="STRING" id="1030841.HMPREF9370_0191"/>
<proteinExistence type="predicted"/>
<protein>
    <submittedName>
        <fullName evidence="1">Uncharacterized protein</fullName>
    </submittedName>
</protein>
<evidence type="ECO:0000313" key="2">
    <source>
        <dbReference type="Proteomes" id="UP000005336"/>
    </source>
</evidence>
<dbReference type="EMBL" id="AGAZ01000008">
    <property type="protein sequence ID" value="EGZ51162.1"/>
    <property type="molecule type" value="Genomic_DNA"/>
</dbReference>
<sequence length="43" mass="5112">MNTPKFRRHINICLSENRFSDRHYHYLGSLPLQPVNQPVLFTA</sequence>
<keyword evidence="2" id="KW-1185">Reference proteome</keyword>